<feature type="region of interest" description="Disordered" evidence="1">
    <location>
        <begin position="94"/>
        <end position="169"/>
    </location>
</feature>
<reference evidence="3" key="4">
    <citation type="submission" date="2025-08" db="UniProtKB">
        <authorList>
            <consortium name="Ensembl"/>
        </authorList>
    </citation>
    <scope>IDENTIFICATION</scope>
</reference>
<feature type="domain" description="H15" evidence="2">
    <location>
        <begin position="39"/>
        <end position="94"/>
    </location>
</feature>
<sequence length="169" mass="18639">VTQTPAAAAAAAAPETAKKQVDPLLESRFKLMEEIHQIAASAEQRNGMSVVAIKKALDAKGYKTVTHKFHVRSPLKGLTEKSFLTHTKGISATVSSKHKRASRQIIRPRWGRQGSPINLLTEKLTMRKPNSPRKSPVSNRISKATSPGAKMTEKPRPYNKPKPTKTRKL</sequence>
<dbReference type="GO" id="GO:0006334">
    <property type="term" value="P:nucleosome assembly"/>
    <property type="evidence" value="ECO:0007669"/>
    <property type="project" value="InterPro"/>
</dbReference>
<evidence type="ECO:0000313" key="3">
    <source>
        <dbReference type="Ensembl" id="ENSCMIP00000001830.1"/>
    </source>
</evidence>
<accession>A0A4W3GGN2</accession>
<reference evidence="4" key="3">
    <citation type="journal article" date="2014" name="Nature">
        <title>Elephant shark genome provides unique insights into gnathostome evolution.</title>
        <authorList>
            <consortium name="International Elephant Shark Genome Sequencing Consortium"/>
            <person name="Venkatesh B."/>
            <person name="Lee A.P."/>
            <person name="Ravi V."/>
            <person name="Maurya A.K."/>
            <person name="Lian M.M."/>
            <person name="Swann J.B."/>
            <person name="Ohta Y."/>
            <person name="Flajnik M.F."/>
            <person name="Sutoh Y."/>
            <person name="Kasahara M."/>
            <person name="Hoon S."/>
            <person name="Gangu V."/>
            <person name="Roy S.W."/>
            <person name="Irimia M."/>
            <person name="Korzh V."/>
            <person name="Kondrychyn I."/>
            <person name="Lim Z.W."/>
            <person name="Tay B.H."/>
            <person name="Tohari S."/>
            <person name="Kong K.W."/>
            <person name="Ho S."/>
            <person name="Lorente-Galdos B."/>
            <person name="Quilez J."/>
            <person name="Marques-Bonet T."/>
            <person name="Raney B.J."/>
            <person name="Ingham P.W."/>
            <person name="Tay A."/>
            <person name="Hillier L.W."/>
            <person name="Minx P."/>
            <person name="Boehm T."/>
            <person name="Wilson R.K."/>
            <person name="Brenner S."/>
            <person name="Warren W.C."/>
        </authorList>
    </citation>
    <scope>NUCLEOTIDE SEQUENCE [LARGE SCALE GENOMIC DNA]</scope>
</reference>
<dbReference type="GO" id="GO:0000786">
    <property type="term" value="C:nucleosome"/>
    <property type="evidence" value="ECO:0007669"/>
    <property type="project" value="InterPro"/>
</dbReference>
<dbReference type="InterPro" id="IPR036388">
    <property type="entry name" value="WH-like_DNA-bd_sf"/>
</dbReference>
<feature type="compositionally biased region" description="Basic residues" evidence="1">
    <location>
        <begin position="157"/>
        <end position="169"/>
    </location>
</feature>
<proteinExistence type="predicted"/>
<organism evidence="3 4">
    <name type="scientific">Callorhinchus milii</name>
    <name type="common">Ghost shark</name>
    <dbReference type="NCBI Taxonomy" id="7868"/>
    <lineage>
        <taxon>Eukaryota</taxon>
        <taxon>Metazoa</taxon>
        <taxon>Chordata</taxon>
        <taxon>Craniata</taxon>
        <taxon>Vertebrata</taxon>
        <taxon>Chondrichthyes</taxon>
        <taxon>Holocephali</taxon>
        <taxon>Chimaeriformes</taxon>
        <taxon>Callorhinchidae</taxon>
        <taxon>Callorhinchus</taxon>
    </lineage>
</organism>
<reference evidence="4" key="1">
    <citation type="journal article" date="2006" name="Science">
        <title>Ancient noncoding elements conserved in the human genome.</title>
        <authorList>
            <person name="Venkatesh B."/>
            <person name="Kirkness E.F."/>
            <person name="Loh Y.H."/>
            <person name="Halpern A.L."/>
            <person name="Lee A.P."/>
            <person name="Johnson J."/>
            <person name="Dandona N."/>
            <person name="Viswanathan L.D."/>
            <person name="Tay A."/>
            <person name="Venter J.C."/>
            <person name="Strausberg R.L."/>
            <person name="Brenner S."/>
        </authorList>
    </citation>
    <scope>NUCLEOTIDE SEQUENCE [LARGE SCALE GENOMIC DNA]</scope>
</reference>
<dbReference type="InterPro" id="IPR036390">
    <property type="entry name" value="WH_DNA-bd_sf"/>
</dbReference>
<dbReference type="InterPro" id="IPR005818">
    <property type="entry name" value="Histone_H1/H5_H15"/>
</dbReference>
<dbReference type="Proteomes" id="UP000314986">
    <property type="component" value="Unassembled WGS sequence"/>
</dbReference>
<dbReference type="AlphaFoldDB" id="A0A4W3GGN2"/>
<reference evidence="3" key="5">
    <citation type="submission" date="2025-09" db="UniProtKB">
        <authorList>
            <consortium name="Ensembl"/>
        </authorList>
    </citation>
    <scope>IDENTIFICATION</scope>
</reference>
<protein>
    <recommendedName>
        <fullName evidence="2">H15 domain-containing protein</fullName>
    </recommendedName>
</protein>
<dbReference type="GeneTree" id="ENSGT00970000196785"/>
<reference evidence="4" key="2">
    <citation type="journal article" date="2007" name="PLoS Biol.">
        <title>Survey sequencing and comparative analysis of the elephant shark (Callorhinchus milii) genome.</title>
        <authorList>
            <person name="Venkatesh B."/>
            <person name="Kirkness E.F."/>
            <person name="Loh Y.H."/>
            <person name="Halpern A.L."/>
            <person name="Lee A.P."/>
            <person name="Johnson J."/>
            <person name="Dandona N."/>
            <person name="Viswanathan L.D."/>
            <person name="Tay A."/>
            <person name="Venter J.C."/>
            <person name="Strausberg R.L."/>
            <person name="Brenner S."/>
        </authorList>
    </citation>
    <scope>NUCLEOTIDE SEQUENCE [LARGE SCALE GENOMIC DNA]</scope>
</reference>
<name>A0A4W3GGN2_CALMI</name>
<dbReference type="Ensembl" id="ENSCMIT00000001901.1">
    <property type="protein sequence ID" value="ENSCMIP00000001830.1"/>
    <property type="gene ID" value="ENSCMIG00000001142.1"/>
</dbReference>
<evidence type="ECO:0000259" key="2">
    <source>
        <dbReference type="Pfam" id="PF00538"/>
    </source>
</evidence>
<dbReference type="InParanoid" id="A0A4W3GGN2"/>
<dbReference type="GO" id="GO:0003677">
    <property type="term" value="F:DNA binding"/>
    <property type="evidence" value="ECO:0007669"/>
    <property type="project" value="InterPro"/>
</dbReference>
<feature type="compositionally biased region" description="Polar residues" evidence="1">
    <location>
        <begin position="132"/>
        <end position="145"/>
    </location>
</feature>
<dbReference type="Pfam" id="PF00538">
    <property type="entry name" value="Linker_histone"/>
    <property type="match status" value="1"/>
</dbReference>
<evidence type="ECO:0000313" key="4">
    <source>
        <dbReference type="Proteomes" id="UP000314986"/>
    </source>
</evidence>
<evidence type="ECO:0000256" key="1">
    <source>
        <dbReference type="SAM" id="MobiDB-lite"/>
    </source>
</evidence>
<dbReference type="SUPFAM" id="SSF46785">
    <property type="entry name" value="Winged helix' DNA-binding domain"/>
    <property type="match status" value="1"/>
</dbReference>
<keyword evidence="4" id="KW-1185">Reference proteome</keyword>
<dbReference type="Gene3D" id="1.10.10.10">
    <property type="entry name" value="Winged helix-like DNA-binding domain superfamily/Winged helix DNA-binding domain"/>
    <property type="match status" value="1"/>
</dbReference>
<dbReference type="STRING" id="7868.ENSCMIP00000001830"/>